<dbReference type="InterPro" id="IPR010345">
    <property type="entry name" value="IL-17_fam"/>
</dbReference>
<keyword evidence="6" id="KW-1133">Transmembrane helix</keyword>
<evidence type="ECO:0000256" key="2">
    <source>
        <dbReference type="ARBA" id="ARBA00007236"/>
    </source>
</evidence>
<evidence type="ECO:0000313" key="8">
    <source>
        <dbReference type="Proteomes" id="UP000034805"/>
    </source>
</evidence>
<evidence type="ECO:0000256" key="3">
    <source>
        <dbReference type="ARBA" id="ARBA00022514"/>
    </source>
</evidence>
<accession>A0A0P7W985</accession>
<evidence type="ECO:0000256" key="1">
    <source>
        <dbReference type="ARBA" id="ARBA00004613"/>
    </source>
</evidence>
<feature type="transmembrane region" description="Helical" evidence="6">
    <location>
        <begin position="12"/>
        <end position="33"/>
    </location>
</feature>
<organism evidence="7 8">
    <name type="scientific">Scleropages formosus</name>
    <name type="common">Asian bonytongue</name>
    <name type="synonym">Osteoglossum formosum</name>
    <dbReference type="NCBI Taxonomy" id="113540"/>
    <lineage>
        <taxon>Eukaryota</taxon>
        <taxon>Metazoa</taxon>
        <taxon>Chordata</taxon>
        <taxon>Craniata</taxon>
        <taxon>Vertebrata</taxon>
        <taxon>Euteleostomi</taxon>
        <taxon>Actinopterygii</taxon>
        <taxon>Neopterygii</taxon>
        <taxon>Teleostei</taxon>
        <taxon>Osteoglossocephala</taxon>
        <taxon>Osteoglossomorpha</taxon>
        <taxon>Osteoglossiformes</taxon>
        <taxon>Osteoglossidae</taxon>
        <taxon>Scleropages</taxon>
    </lineage>
</organism>
<dbReference type="Pfam" id="PF06083">
    <property type="entry name" value="IL17"/>
    <property type="match status" value="1"/>
</dbReference>
<evidence type="ECO:0000256" key="6">
    <source>
        <dbReference type="SAM" id="Phobius"/>
    </source>
</evidence>
<keyword evidence="5" id="KW-0732">Signal</keyword>
<keyword evidence="3" id="KW-0202">Cytokine</keyword>
<dbReference type="GO" id="GO:0005125">
    <property type="term" value="F:cytokine activity"/>
    <property type="evidence" value="ECO:0007669"/>
    <property type="project" value="UniProtKB-KW"/>
</dbReference>
<sequence length="219" mass="24291">MASGQRTHPLAGIFPPPALIIQVSLYLPALILTSSSHHPSPSPLPSSPSCSDTMRAAICVLLSLLLLGSSAMKHKACLSKSELGLQGQKFLRKHLQRSGWFLVQTPLTLYKSEEKRTCAGFTPQSASPEHRNRALSPWKYRIDVDENRYPQEIAVAECLCEGCIINGQENLTFNSEPVKQTIMVSRYEKCPEDPQKFSLVMEPMEIEVACTCVIPRTSH</sequence>
<dbReference type="AlphaFoldDB" id="A0A0P7W985"/>
<dbReference type="PRINTS" id="PR01932">
    <property type="entry name" value="INTRLEUKIN17"/>
</dbReference>
<keyword evidence="6" id="KW-0472">Membrane</keyword>
<evidence type="ECO:0000256" key="4">
    <source>
        <dbReference type="ARBA" id="ARBA00022525"/>
    </source>
</evidence>
<dbReference type="InterPro" id="IPR020440">
    <property type="entry name" value="IL-17_chr"/>
</dbReference>
<comment type="subcellular location">
    <subcellularLocation>
        <location evidence="1">Secreted</location>
    </subcellularLocation>
</comment>
<name>A0A0P7W985_SCLFO</name>
<keyword evidence="6" id="KW-0812">Transmembrane</keyword>
<dbReference type="GO" id="GO:0006954">
    <property type="term" value="P:inflammatory response"/>
    <property type="evidence" value="ECO:0007669"/>
    <property type="project" value="InterPro"/>
</dbReference>
<feature type="transmembrane region" description="Helical" evidence="6">
    <location>
        <begin position="53"/>
        <end position="72"/>
    </location>
</feature>
<proteinExistence type="inferred from homology"/>
<dbReference type="InterPro" id="IPR029034">
    <property type="entry name" value="Cystine-knot_cytokine"/>
</dbReference>
<dbReference type="STRING" id="113540.ENSSFOP00015018775"/>
<protein>
    <submittedName>
        <fullName evidence="7">Interleukin-17C-like</fullName>
    </submittedName>
</protein>
<evidence type="ECO:0000313" key="7">
    <source>
        <dbReference type="EMBL" id="KPP59472.1"/>
    </source>
</evidence>
<comment type="caution">
    <text evidence="7">The sequence shown here is derived from an EMBL/GenBank/DDBJ whole genome shotgun (WGS) entry which is preliminary data.</text>
</comment>
<gene>
    <name evidence="7" type="ORF">Z043_122604</name>
</gene>
<dbReference type="SUPFAM" id="SSF57501">
    <property type="entry name" value="Cystine-knot cytokines"/>
    <property type="match status" value="1"/>
</dbReference>
<dbReference type="GO" id="GO:0005615">
    <property type="term" value="C:extracellular space"/>
    <property type="evidence" value="ECO:0007669"/>
    <property type="project" value="UniProtKB-KW"/>
</dbReference>
<keyword evidence="4" id="KW-0964">Secreted</keyword>
<evidence type="ECO:0000256" key="5">
    <source>
        <dbReference type="ARBA" id="ARBA00022729"/>
    </source>
</evidence>
<dbReference type="EMBL" id="JARO02012088">
    <property type="protein sequence ID" value="KPP59472.1"/>
    <property type="molecule type" value="Genomic_DNA"/>
</dbReference>
<comment type="similarity">
    <text evidence="2">Belongs to the IL-17 family.</text>
</comment>
<dbReference type="Proteomes" id="UP000034805">
    <property type="component" value="Unassembled WGS sequence"/>
</dbReference>
<reference evidence="7 8" key="1">
    <citation type="submission" date="2015-08" db="EMBL/GenBank/DDBJ databases">
        <title>The genome of the Asian arowana (Scleropages formosus).</title>
        <authorList>
            <person name="Tan M.H."/>
            <person name="Gan H.M."/>
            <person name="Croft L.J."/>
            <person name="Austin C.M."/>
        </authorList>
    </citation>
    <scope>NUCLEOTIDE SEQUENCE [LARGE SCALE GENOMIC DNA]</scope>
    <source>
        <strain evidence="7">Aro1</strain>
    </source>
</reference>
<dbReference type="Gene3D" id="2.10.90.10">
    <property type="entry name" value="Cystine-knot cytokines"/>
    <property type="match status" value="1"/>
</dbReference>